<keyword evidence="3" id="KW-1185">Reference proteome</keyword>
<protein>
    <submittedName>
        <fullName evidence="2">Uncharacterized protein</fullName>
    </submittedName>
</protein>
<accession>A0AA39HJJ6</accession>
<evidence type="ECO:0000313" key="3">
    <source>
        <dbReference type="Proteomes" id="UP001175271"/>
    </source>
</evidence>
<keyword evidence="1" id="KW-0472">Membrane</keyword>
<gene>
    <name evidence="2" type="ORF">QR680_018961</name>
</gene>
<keyword evidence="1" id="KW-0812">Transmembrane</keyword>
<dbReference type="Proteomes" id="UP001175271">
    <property type="component" value="Unassembled WGS sequence"/>
</dbReference>
<keyword evidence="1" id="KW-1133">Transmembrane helix</keyword>
<reference evidence="2" key="1">
    <citation type="submission" date="2023-06" db="EMBL/GenBank/DDBJ databases">
        <title>Genomic analysis of the entomopathogenic nematode Steinernema hermaphroditum.</title>
        <authorList>
            <person name="Schwarz E.M."/>
            <person name="Heppert J.K."/>
            <person name="Baniya A."/>
            <person name="Schwartz H.T."/>
            <person name="Tan C.-H."/>
            <person name="Antoshechkin I."/>
            <person name="Sternberg P.W."/>
            <person name="Goodrich-Blair H."/>
            <person name="Dillman A.R."/>
        </authorList>
    </citation>
    <scope>NUCLEOTIDE SEQUENCE</scope>
    <source>
        <strain evidence="2">PS9179</strain>
        <tissue evidence="2">Whole animal</tissue>
    </source>
</reference>
<sequence>MVSKRALKVIVPAVMAVITLFFVLRYCLEWKKATTYPCGSEYLLKKTNEMDLFDKFYQKGFTWITYRKQPRMSLVPMPNHPDLRKTEIHRMRMKEEFVASDSQCIFPRGSNKLFDSYEAAKKRSEEALASGTGYMEKCGRRFLPVEPREEDRKRFEDALVARKAFAELFADCHVLRYRMQYSVLMRKVFEKSGCNDIDCLNSRIRKSKKVGEFV</sequence>
<evidence type="ECO:0000313" key="2">
    <source>
        <dbReference type="EMBL" id="KAK0407032.1"/>
    </source>
</evidence>
<name>A0AA39HJJ6_9BILA</name>
<dbReference type="AlphaFoldDB" id="A0AA39HJJ6"/>
<comment type="caution">
    <text evidence="2">The sequence shown here is derived from an EMBL/GenBank/DDBJ whole genome shotgun (WGS) entry which is preliminary data.</text>
</comment>
<organism evidence="2 3">
    <name type="scientific">Steinernema hermaphroditum</name>
    <dbReference type="NCBI Taxonomy" id="289476"/>
    <lineage>
        <taxon>Eukaryota</taxon>
        <taxon>Metazoa</taxon>
        <taxon>Ecdysozoa</taxon>
        <taxon>Nematoda</taxon>
        <taxon>Chromadorea</taxon>
        <taxon>Rhabditida</taxon>
        <taxon>Tylenchina</taxon>
        <taxon>Panagrolaimomorpha</taxon>
        <taxon>Strongyloidoidea</taxon>
        <taxon>Steinernematidae</taxon>
        <taxon>Steinernema</taxon>
    </lineage>
</organism>
<proteinExistence type="predicted"/>
<feature type="transmembrane region" description="Helical" evidence="1">
    <location>
        <begin position="6"/>
        <end position="24"/>
    </location>
</feature>
<evidence type="ECO:0000256" key="1">
    <source>
        <dbReference type="SAM" id="Phobius"/>
    </source>
</evidence>
<dbReference type="EMBL" id="JAUCMV010000004">
    <property type="protein sequence ID" value="KAK0407032.1"/>
    <property type="molecule type" value="Genomic_DNA"/>
</dbReference>